<keyword evidence="3" id="KW-0072">Autophagy</keyword>
<evidence type="ECO:0000313" key="5">
    <source>
        <dbReference type="EMBL" id="KHN87014.1"/>
    </source>
</evidence>
<dbReference type="Proteomes" id="UP000031036">
    <property type="component" value="Unassembled WGS sequence"/>
</dbReference>
<keyword evidence="2" id="KW-0677">Repeat</keyword>
<dbReference type="EMBL" id="JPKZ01000487">
    <property type="protein sequence ID" value="KHN87014.1"/>
    <property type="molecule type" value="Genomic_DNA"/>
</dbReference>
<dbReference type="OMA" id="ENCYLAC"/>
<organism evidence="5 6">
    <name type="scientific">Toxocara canis</name>
    <name type="common">Canine roundworm</name>
    <dbReference type="NCBI Taxonomy" id="6265"/>
    <lineage>
        <taxon>Eukaryota</taxon>
        <taxon>Metazoa</taxon>
        <taxon>Ecdysozoa</taxon>
        <taxon>Nematoda</taxon>
        <taxon>Chromadorea</taxon>
        <taxon>Rhabditida</taxon>
        <taxon>Spirurina</taxon>
        <taxon>Ascaridomorpha</taxon>
        <taxon>Ascaridoidea</taxon>
        <taxon>Toxocaridae</taxon>
        <taxon>Toxocara</taxon>
    </lineage>
</organism>
<keyword evidence="6" id="KW-1185">Reference proteome</keyword>
<dbReference type="InterPro" id="IPR001680">
    <property type="entry name" value="WD40_rpt"/>
</dbReference>
<dbReference type="Pfam" id="PF21032">
    <property type="entry name" value="PROPPIN"/>
    <property type="match status" value="1"/>
</dbReference>
<sequence>MSTSDADLLCVTFNEDSTSLAIGRSCGYSLYSVNKAITDLTAIYNDQVYEDVIIVEHLYSSALVLIVSRQSPRKLRVHHFEKGKEMGTYSYSNNILAVKLNLSRVIVCLEESIHVHNIRTMKEVYTIKDMARNPQGLIALSSADTAYIAYPASSTSGQVDIFDTVNLCVAQSIAAHDAQLAALSLNTGGDLLATASSKGTVIRVFSLPSGDRLFEFRRGMARCATIHSLAFSQDSSYLCSSSNTQTVHVFKLPSISPEKSCATESSDDASNSYTSWVDYFSRTATHYLPSQMSDILQRETSFSTARLPFLSSFSAVALTKQVFLSKQKSSNQKSANSQRLTTEAHCGPAKAQTIKCIYWSPHKTVSYSVIGSPQLGVNVSW</sequence>
<evidence type="ECO:0000313" key="6">
    <source>
        <dbReference type="Proteomes" id="UP000031036"/>
    </source>
</evidence>
<dbReference type="OrthoDB" id="1667587at2759"/>
<comment type="caution">
    <text evidence="5">The sequence shown here is derived from an EMBL/GenBank/DDBJ whole genome shotgun (WGS) entry which is preliminary data.</text>
</comment>
<dbReference type="Gene3D" id="2.130.10.10">
    <property type="entry name" value="YVTN repeat-like/Quinoprotein amine dehydrogenase"/>
    <property type="match status" value="1"/>
</dbReference>
<dbReference type="SUPFAM" id="SSF50978">
    <property type="entry name" value="WD40 repeat-like"/>
    <property type="match status" value="1"/>
</dbReference>
<evidence type="ECO:0000256" key="3">
    <source>
        <dbReference type="ARBA" id="ARBA00023006"/>
    </source>
</evidence>
<reference evidence="5 6" key="1">
    <citation type="submission" date="2014-11" db="EMBL/GenBank/DDBJ databases">
        <title>Genetic blueprint of the zoonotic pathogen Toxocara canis.</title>
        <authorList>
            <person name="Zhu X.-Q."/>
            <person name="Korhonen P.K."/>
            <person name="Cai H."/>
            <person name="Young N.D."/>
            <person name="Nejsum P."/>
            <person name="von Samson-Himmelstjerna G."/>
            <person name="Boag P.R."/>
            <person name="Tan P."/>
            <person name="Li Q."/>
            <person name="Min J."/>
            <person name="Yang Y."/>
            <person name="Wang X."/>
            <person name="Fang X."/>
            <person name="Hall R.S."/>
            <person name="Hofmann A."/>
            <person name="Sternberg P.W."/>
            <person name="Jex A.R."/>
            <person name="Gasser R.B."/>
        </authorList>
    </citation>
    <scope>NUCLEOTIDE SEQUENCE [LARGE SCALE GENOMIC DNA]</scope>
    <source>
        <strain evidence="5">PN_DK_2014</strain>
    </source>
</reference>
<name>A0A0B2W010_TOXCA</name>
<accession>A0A0B2W010</accession>
<dbReference type="GO" id="GO:0005737">
    <property type="term" value="C:cytoplasm"/>
    <property type="evidence" value="ECO:0007669"/>
    <property type="project" value="UniProtKB-ARBA"/>
</dbReference>
<dbReference type="AlphaFoldDB" id="A0A0B2W010"/>
<dbReference type="SMART" id="SM00320">
    <property type="entry name" value="WD40"/>
    <property type="match status" value="2"/>
</dbReference>
<dbReference type="GO" id="GO:0006914">
    <property type="term" value="P:autophagy"/>
    <property type="evidence" value="ECO:0007669"/>
    <property type="project" value="UniProtKB-KW"/>
</dbReference>
<dbReference type="InterPro" id="IPR048720">
    <property type="entry name" value="PROPPIN"/>
</dbReference>
<proteinExistence type="inferred from homology"/>
<dbReference type="InterPro" id="IPR015943">
    <property type="entry name" value="WD40/YVTN_repeat-like_dom_sf"/>
</dbReference>
<evidence type="ECO:0000256" key="4">
    <source>
        <dbReference type="ARBA" id="ARBA00025740"/>
    </source>
</evidence>
<dbReference type="STRING" id="6265.A0A0B2W010"/>
<comment type="similarity">
    <text evidence="4">Belongs to the WD repeat PROPPIN family.</text>
</comment>
<dbReference type="InterPro" id="IPR036322">
    <property type="entry name" value="WD40_repeat_dom_sf"/>
</dbReference>
<gene>
    <name evidence="5" type="primary">Wipi2</name>
    <name evidence="5" type="ORF">Tcan_15224</name>
</gene>
<evidence type="ECO:0000256" key="1">
    <source>
        <dbReference type="ARBA" id="ARBA00022574"/>
    </source>
</evidence>
<protein>
    <submittedName>
        <fullName evidence="5">WD repeat domain phosphoinositide-interacting protein 2</fullName>
    </submittedName>
</protein>
<evidence type="ECO:0000256" key="2">
    <source>
        <dbReference type="ARBA" id="ARBA00022737"/>
    </source>
</evidence>
<keyword evidence="1" id="KW-0853">WD repeat</keyword>
<dbReference type="PANTHER" id="PTHR11227">
    <property type="entry name" value="WD-REPEAT PROTEIN INTERACTING WITH PHOSPHOINOSIDES WIPI -RELATED"/>
    <property type="match status" value="1"/>
</dbReference>